<dbReference type="EC" id="2.1.1.-" evidence="5"/>
<dbReference type="GO" id="GO:0032259">
    <property type="term" value="P:methylation"/>
    <property type="evidence" value="ECO:0007669"/>
    <property type="project" value="UniProtKB-KW"/>
</dbReference>
<dbReference type="InterPro" id="IPR019614">
    <property type="entry name" value="SAM-dep_methyl-trfase"/>
</dbReference>
<evidence type="ECO:0000256" key="2">
    <source>
        <dbReference type="ARBA" id="ARBA00022679"/>
    </source>
</evidence>
<dbReference type="CDD" id="cd02440">
    <property type="entry name" value="AdoMet_MTases"/>
    <property type="match status" value="1"/>
</dbReference>
<accession>A0AB35U3I1</accession>
<dbReference type="SUPFAM" id="SSF53335">
    <property type="entry name" value="S-adenosyl-L-methionine-dependent methyltransferases"/>
    <property type="match status" value="1"/>
</dbReference>
<organism evidence="5 6">
    <name type="scientific">Grylomicrobium aquisgranensis</name>
    <dbReference type="NCBI Taxonomy" id="2926318"/>
    <lineage>
        <taxon>Bacteria</taxon>
        <taxon>Bacillati</taxon>
        <taxon>Bacillota</taxon>
        <taxon>Erysipelotrichia</taxon>
        <taxon>Erysipelotrichales</taxon>
        <taxon>Erysipelotrichaceae</taxon>
        <taxon>Grylomicrobium</taxon>
    </lineage>
</organism>
<dbReference type="EMBL" id="JALBUR010000035">
    <property type="protein sequence ID" value="MDX8420398.1"/>
    <property type="molecule type" value="Genomic_DNA"/>
</dbReference>
<dbReference type="Pfam" id="PF10672">
    <property type="entry name" value="Methyltrans_SAM"/>
    <property type="match status" value="1"/>
</dbReference>
<evidence type="ECO:0000259" key="4">
    <source>
        <dbReference type="Pfam" id="PF10672"/>
    </source>
</evidence>
<protein>
    <submittedName>
        <fullName evidence="5">Class I SAM-dependent methyltransferase</fullName>
        <ecNumber evidence="5">2.1.1.-</ecNumber>
    </submittedName>
</protein>
<sequence length="293" mass="33684">MLYLADQWKDFQCLDAGDGEKLETWKGITLRRPDPQAIWPKDAQDPSWNQADAIYHRSQRGGGNWEYRKHLPQEWTIGYHGLTFKVSPTGFKHTGIFPEQAVNWDWMSSLIQAHKEENIRVLNLFAYTGCATMACAKAGADEVVHVDAAKGMVQWAMENRDLCRLQDHKIRFIVDDCLKFVEREKRRGRTYHGILMDPPSYGRGPNGEMWKFDKEVTALLKACLDILDDHALFFLINSYTTGFSSLVLKDMFQTMVLPKHPDGTIDTGEIGIPLQHRPDLVLPCGIYARWERK</sequence>
<feature type="domain" description="S-adenosylmethionine-dependent methyltransferase" evidence="4">
    <location>
        <begin position="70"/>
        <end position="204"/>
    </location>
</feature>
<reference evidence="5 6" key="1">
    <citation type="submission" date="2022-03" db="EMBL/GenBank/DDBJ databases">
        <title>Novel taxa within the pig intestine.</title>
        <authorList>
            <person name="Wylensek D."/>
            <person name="Bishof K."/>
            <person name="Afrizal A."/>
            <person name="Clavel T."/>
        </authorList>
    </citation>
    <scope>NUCLEOTIDE SEQUENCE [LARGE SCALE GENOMIC DNA]</scope>
    <source>
        <strain evidence="5 6">CLA-KB-P133</strain>
    </source>
</reference>
<keyword evidence="6" id="KW-1185">Reference proteome</keyword>
<dbReference type="Gene3D" id="3.40.50.150">
    <property type="entry name" value="Vaccinia Virus protein VP39"/>
    <property type="match status" value="1"/>
</dbReference>
<dbReference type="GO" id="GO:0008168">
    <property type="term" value="F:methyltransferase activity"/>
    <property type="evidence" value="ECO:0007669"/>
    <property type="project" value="UniProtKB-KW"/>
</dbReference>
<evidence type="ECO:0000256" key="1">
    <source>
        <dbReference type="ARBA" id="ARBA00022603"/>
    </source>
</evidence>
<comment type="caution">
    <text evidence="5">The sequence shown here is derived from an EMBL/GenBank/DDBJ whole genome shotgun (WGS) entry which is preliminary data.</text>
</comment>
<dbReference type="PANTHER" id="PTHR43042:SF2">
    <property type="entry name" value="SAM-DEPENDENT METHYLTRANSFERASE"/>
    <property type="match status" value="1"/>
</dbReference>
<dbReference type="InterPro" id="IPR029063">
    <property type="entry name" value="SAM-dependent_MTases_sf"/>
</dbReference>
<name>A0AB35U3I1_9FIRM</name>
<evidence type="ECO:0000313" key="5">
    <source>
        <dbReference type="EMBL" id="MDX8420398.1"/>
    </source>
</evidence>
<evidence type="ECO:0000256" key="3">
    <source>
        <dbReference type="ARBA" id="ARBA00022691"/>
    </source>
</evidence>
<keyword evidence="2 5" id="KW-0808">Transferase</keyword>
<keyword evidence="3" id="KW-0949">S-adenosyl-L-methionine</keyword>
<dbReference type="RefSeq" id="WP_370596546.1">
    <property type="nucleotide sequence ID" value="NZ_JALBUR010000035.1"/>
</dbReference>
<evidence type="ECO:0000313" key="6">
    <source>
        <dbReference type="Proteomes" id="UP001286174"/>
    </source>
</evidence>
<dbReference type="Gene3D" id="2.60.40.1180">
    <property type="entry name" value="Golgi alpha-mannosidase II"/>
    <property type="match status" value="1"/>
</dbReference>
<dbReference type="Proteomes" id="UP001286174">
    <property type="component" value="Unassembled WGS sequence"/>
</dbReference>
<dbReference type="AlphaFoldDB" id="A0AB35U3I1"/>
<gene>
    <name evidence="5" type="ORF">MOZ60_09910</name>
</gene>
<dbReference type="PANTHER" id="PTHR43042">
    <property type="entry name" value="SAM-DEPENDENT METHYLTRANSFERASE"/>
    <property type="match status" value="1"/>
</dbReference>
<proteinExistence type="predicted"/>
<dbReference type="InterPro" id="IPR013780">
    <property type="entry name" value="Glyco_hydro_b"/>
</dbReference>
<keyword evidence="1 5" id="KW-0489">Methyltransferase</keyword>